<dbReference type="InterPro" id="IPR018247">
    <property type="entry name" value="EF_Hand_1_Ca_BS"/>
</dbReference>
<accession>A0ABS9BHD4</accession>
<keyword evidence="3" id="KW-1185">Reference proteome</keyword>
<evidence type="ECO:0000313" key="3">
    <source>
        <dbReference type="Proteomes" id="UP001200145"/>
    </source>
</evidence>
<name>A0ABS9BHD4_9BACT</name>
<sequence length="196" mass="20026">MIENLLNLIRENAGESIINNPDIPNERNDEAIQATGASILSGLQGMMAQGNVKEVLGIFAQGQVDQNNPVVQNLSGNVISDMMGRFGMDQGKAGSLVGSLLPMILNQLISRTNDPSNNGFSLDGLFGQLSGGRTSGMNLEGLVGKLAGGGLDRDGDGDVDFQDLAGMFTGGGNAGGNSGGMAGGNALDALKGIFGR</sequence>
<protein>
    <submittedName>
        <fullName evidence="2">DUF937 domain-containing protein</fullName>
    </submittedName>
</protein>
<dbReference type="EMBL" id="JAKEVY010000002">
    <property type="protein sequence ID" value="MCF1715122.1"/>
    <property type="molecule type" value="Genomic_DNA"/>
</dbReference>
<reference evidence="2 3" key="1">
    <citation type="submission" date="2022-01" db="EMBL/GenBank/DDBJ databases">
        <title>Flavihumibacter sp. nov., isolated from sediment of a river.</title>
        <authorList>
            <person name="Liu H."/>
        </authorList>
    </citation>
    <scope>NUCLEOTIDE SEQUENCE [LARGE SCALE GENOMIC DNA]</scope>
    <source>
        <strain evidence="2 3">RY-1</strain>
    </source>
</reference>
<feature type="domain" description="EF-hand" evidence="1">
    <location>
        <begin position="151"/>
        <end position="174"/>
    </location>
</feature>
<proteinExistence type="predicted"/>
<evidence type="ECO:0000259" key="1">
    <source>
        <dbReference type="PROSITE" id="PS50222"/>
    </source>
</evidence>
<organism evidence="2 3">
    <name type="scientific">Flavihumibacter fluminis</name>
    <dbReference type="NCBI Taxonomy" id="2909236"/>
    <lineage>
        <taxon>Bacteria</taxon>
        <taxon>Pseudomonadati</taxon>
        <taxon>Bacteroidota</taxon>
        <taxon>Chitinophagia</taxon>
        <taxon>Chitinophagales</taxon>
        <taxon>Chitinophagaceae</taxon>
        <taxon>Flavihumibacter</taxon>
    </lineage>
</organism>
<dbReference type="Proteomes" id="UP001200145">
    <property type="component" value="Unassembled WGS sequence"/>
</dbReference>
<dbReference type="PROSITE" id="PS50222">
    <property type="entry name" value="EF_HAND_2"/>
    <property type="match status" value="1"/>
</dbReference>
<comment type="caution">
    <text evidence="2">The sequence shown here is derived from an EMBL/GenBank/DDBJ whole genome shotgun (WGS) entry which is preliminary data.</text>
</comment>
<dbReference type="PROSITE" id="PS00018">
    <property type="entry name" value="EF_HAND_1"/>
    <property type="match status" value="1"/>
</dbReference>
<evidence type="ECO:0000313" key="2">
    <source>
        <dbReference type="EMBL" id="MCF1715122.1"/>
    </source>
</evidence>
<gene>
    <name evidence="2" type="ORF">L0U88_10845</name>
</gene>
<dbReference type="RefSeq" id="WP_234866071.1">
    <property type="nucleotide sequence ID" value="NZ_JAKEVY010000002.1"/>
</dbReference>
<dbReference type="InterPro" id="IPR002048">
    <property type="entry name" value="EF_hand_dom"/>
</dbReference>